<keyword evidence="1" id="KW-1133">Transmembrane helix</keyword>
<gene>
    <name evidence="2" type="ORF">GNH96_12565</name>
</gene>
<name>A0A858QAF7_9GAMM</name>
<feature type="transmembrane region" description="Helical" evidence="1">
    <location>
        <begin position="22"/>
        <end position="44"/>
    </location>
</feature>
<dbReference type="EMBL" id="CP046565">
    <property type="protein sequence ID" value="QJD30725.1"/>
    <property type="molecule type" value="Genomic_DNA"/>
</dbReference>
<dbReference type="InterPro" id="IPR033456">
    <property type="entry name" value="DUF5132"/>
</dbReference>
<keyword evidence="1" id="KW-0812">Transmembrane</keyword>
<proteinExistence type="predicted"/>
<dbReference type="Pfam" id="PF17195">
    <property type="entry name" value="DUF5132"/>
    <property type="match status" value="1"/>
</dbReference>
<dbReference type="AlphaFoldDB" id="A0A858QAF7"/>
<accession>A0A858QAF7</accession>
<protein>
    <submittedName>
        <fullName evidence="2">DUF5132 domain-containing protein</fullName>
    </submittedName>
</protein>
<sequence length="114" mass="11342">MPQIKELFDQLPPVNEVLNNDIVKGVAIGAGIVALAGLALPAAVRAARPMARSTVKAAILFSEKGREILAEAAENLEDIVAEVKAELAAGAAAGAAAGEAAAEGAEVEGAEAAD</sequence>
<evidence type="ECO:0000313" key="2">
    <source>
        <dbReference type="EMBL" id="QJD30725.1"/>
    </source>
</evidence>
<evidence type="ECO:0000256" key="1">
    <source>
        <dbReference type="SAM" id="Phobius"/>
    </source>
</evidence>
<reference evidence="3" key="1">
    <citation type="submission" date="2019-12" db="EMBL/GenBank/DDBJ databases">
        <authorList>
            <person name="Awala S.I."/>
            <person name="Rhee S.K."/>
        </authorList>
    </citation>
    <scope>NUCLEOTIDE SEQUENCE [LARGE SCALE GENOMIC DNA]</scope>
    <source>
        <strain evidence="3">IM1</strain>
    </source>
</reference>
<keyword evidence="3" id="KW-1185">Reference proteome</keyword>
<keyword evidence="1" id="KW-0472">Membrane</keyword>
<dbReference type="Proteomes" id="UP000503004">
    <property type="component" value="Chromosome"/>
</dbReference>
<organism evidence="2 3">
    <name type="scientific">Methylococcus geothermalis</name>
    <dbReference type="NCBI Taxonomy" id="2681310"/>
    <lineage>
        <taxon>Bacteria</taxon>
        <taxon>Pseudomonadati</taxon>
        <taxon>Pseudomonadota</taxon>
        <taxon>Gammaproteobacteria</taxon>
        <taxon>Methylococcales</taxon>
        <taxon>Methylococcaceae</taxon>
        <taxon>Methylococcus</taxon>
    </lineage>
</organism>
<evidence type="ECO:0000313" key="3">
    <source>
        <dbReference type="Proteomes" id="UP000503004"/>
    </source>
</evidence>
<dbReference type="RefSeq" id="WP_169604002.1">
    <property type="nucleotide sequence ID" value="NZ_CP046565.1"/>
</dbReference>
<dbReference type="KEGG" id="metu:GNH96_12565"/>